<dbReference type="Pfam" id="PF09949">
    <property type="entry name" value="APP1_cat"/>
    <property type="match status" value="1"/>
</dbReference>
<dbReference type="OrthoDB" id="9789875at2"/>
<dbReference type="InterPro" id="IPR052935">
    <property type="entry name" value="Mg2+_PAP"/>
</dbReference>
<dbReference type="EMBL" id="CP003382">
    <property type="protein sequence ID" value="AFZ65763.1"/>
    <property type="molecule type" value="Genomic_DNA"/>
</dbReference>
<keyword evidence="3" id="KW-1185">Reference proteome</keyword>
<evidence type="ECO:0000313" key="2">
    <source>
        <dbReference type="EMBL" id="AFZ65763.1"/>
    </source>
</evidence>
<dbReference type="RefSeq" id="WP_015234074.1">
    <property type="nucleotide sequence ID" value="NC_019793.1"/>
</dbReference>
<evidence type="ECO:0000313" key="3">
    <source>
        <dbReference type="Proteomes" id="UP000010467"/>
    </source>
</evidence>
<proteinExistence type="predicted"/>
<accession>K9ZVW2</accession>
<dbReference type="GO" id="GO:0008195">
    <property type="term" value="F:phosphatidate phosphatase activity"/>
    <property type="evidence" value="ECO:0007669"/>
    <property type="project" value="InterPro"/>
</dbReference>
<dbReference type="KEGG" id="dpd:Deipe_0159"/>
<gene>
    <name evidence="2" type="ordered locus">Deipe_0159</name>
</gene>
<sequence>MRALTLKLLGNLSSLLGGRLHRFVQRRRSLGILGIVGFTGHGTPDAAVLDGRVLRPQNLLLSNEQASRWQNARNVARRFASREATNILVRGSLYGASAEAQTDDEGYFKLRFRFGEPLADGWHTATLTLPHLNVRSEAPVRIVAGADFGVISDLDDTVVQTGVTRLWQMIGTVLFGNAHTRLPFPGVGALYRALTCGAGGTSNNPLFYVSSSPWNLFDMLWTFLEYRRIPLGPIFLRDWGLHIFRSGHHSHKLDAIEELFRTYPNLPFVLIGDSGEQDPEIYREVVHRHPQRVLAVYIRDVADARRDLDVLRLRAELRVHNIDLVLASDSLAAAHHAHALGLIQARGVREVGEAT</sequence>
<organism evidence="2 3">
    <name type="scientific">Deinococcus peraridilitoris (strain DSM 19664 / LMG 22246 / CIP 109416 / KR-200)</name>
    <dbReference type="NCBI Taxonomy" id="937777"/>
    <lineage>
        <taxon>Bacteria</taxon>
        <taxon>Thermotogati</taxon>
        <taxon>Deinococcota</taxon>
        <taxon>Deinococci</taxon>
        <taxon>Deinococcales</taxon>
        <taxon>Deinococcaceae</taxon>
        <taxon>Deinococcus</taxon>
    </lineage>
</organism>
<dbReference type="Proteomes" id="UP000010467">
    <property type="component" value="Chromosome"/>
</dbReference>
<dbReference type="STRING" id="937777.Deipe_0159"/>
<dbReference type="PANTHER" id="PTHR28208">
    <property type="entry name" value="PHOSPHATIDATE PHOSPHATASE APP1"/>
    <property type="match status" value="1"/>
</dbReference>
<dbReference type="InterPro" id="IPR019236">
    <property type="entry name" value="APP1_cat"/>
</dbReference>
<protein>
    <recommendedName>
        <fullName evidence="1">Phosphatidate phosphatase APP1 catalytic domain-containing protein</fullName>
    </recommendedName>
</protein>
<dbReference type="PATRIC" id="fig|937777.3.peg.169"/>
<reference evidence="3" key="1">
    <citation type="submission" date="2012-03" db="EMBL/GenBank/DDBJ databases">
        <title>Complete sequence of chromosome of Deinococcus peraridilitoris DSM 19664.</title>
        <authorList>
            <person name="Lucas S."/>
            <person name="Copeland A."/>
            <person name="Lapidus A."/>
            <person name="Glavina del Rio T."/>
            <person name="Dalin E."/>
            <person name="Tice H."/>
            <person name="Bruce D."/>
            <person name="Goodwin L."/>
            <person name="Pitluck S."/>
            <person name="Peters L."/>
            <person name="Mikhailova N."/>
            <person name="Lu M."/>
            <person name="Kyrpides N."/>
            <person name="Mavromatis K."/>
            <person name="Ivanova N."/>
            <person name="Brettin T."/>
            <person name="Detter J.C."/>
            <person name="Han C."/>
            <person name="Larimer F."/>
            <person name="Land M."/>
            <person name="Hauser L."/>
            <person name="Markowitz V."/>
            <person name="Cheng J.-F."/>
            <person name="Hugenholtz P."/>
            <person name="Woyke T."/>
            <person name="Wu D."/>
            <person name="Pukall R."/>
            <person name="Steenblock K."/>
            <person name="Brambilla E."/>
            <person name="Klenk H.-P."/>
            <person name="Eisen J.A."/>
        </authorList>
    </citation>
    <scope>NUCLEOTIDE SEQUENCE [LARGE SCALE GENOMIC DNA]</scope>
    <source>
        <strain evidence="3">DSM 19664 / LMG 22246 / CIP 109416 / KR-200</strain>
    </source>
</reference>
<name>K9ZVW2_DEIPD</name>
<dbReference type="HOGENOM" id="CLU_038931_1_0_0"/>
<feature type="domain" description="Phosphatidate phosphatase APP1 catalytic" evidence="1">
    <location>
        <begin position="148"/>
        <end position="300"/>
    </location>
</feature>
<dbReference type="PANTHER" id="PTHR28208:SF3">
    <property type="entry name" value="PHOSPHATIDATE PHOSPHATASE APP1"/>
    <property type="match status" value="1"/>
</dbReference>
<dbReference type="eggNOG" id="COG4850">
    <property type="taxonomic scope" value="Bacteria"/>
</dbReference>
<dbReference type="AlphaFoldDB" id="K9ZVW2"/>
<evidence type="ECO:0000259" key="1">
    <source>
        <dbReference type="Pfam" id="PF09949"/>
    </source>
</evidence>